<dbReference type="AlphaFoldDB" id="J3KUW7"/>
<sequence>MKQKSCTCMSIRMLCQHTQINRSHTPLHKEAGKRKLSMAPFTNDKQKLADSILVAAF</sequence>
<name>J3KUW7_ORYBR</name>
<dbReference type="HOGENOM" id="CLU_3002675_0_0_1"/>
<proteinExistence type="predicted"/>
<organism evidence="1">
    <name type="scientific">Oryza brachyantha</name>
    <name type="common">malo sina</name>
    <dbReference type="NCBI Taxonomy" id="4533"/>
    <lineage>
        <taxon>Eukaryota</taxon>
        <taxon>Viridiplantae</taxon>
        <taxon>Streptophyta</taxon>
        <taxon>Embryophyta</taxon>
        <taxon>Tracheophyta</taxon>
        <taxon>Spermatophyta</taxon>
        <taxon>Magnoliopsida</taxon>
        <taxon>Liliopsida</taxon>
        <taxon>Poales</taxon>
        <taxon>Poaceae</taxon>
        <taxon>BOP clade</taxon>
        <taxon>Oryzoideae</taxon>
        <taxon>Oryzeae</taxon>
        <taxon>Oryzinae</taxon>
        <taxon>Oryza</taxon>
    </lineage>
</organism>
<evidence type="ECO:0000313" key="1">
    <source>
        <dbReference type="EnsemblPlants" id="OB0087G10020.1"/>
    </source>
</evidence>
<accession>J3KUW7</accession>
<reference evidence="1" key="1">
    <citation type="submission" date="2015-06" db="UniProtKB">
        <authorList>
            <consortium name="EnsemblPlants"/>
        </authorList>
    </citation>
    <scope>IDENTIFICATION</scope>
</reference>
<dbReference type="Gramene" id="OB0087G10020.1">
    <property type="protein sequence ID" value="OB0087G10020.1"/>
    <property type="gene ID" value="OB0087G10020"/>
</dbReference>
<protein>
    <submittedName>
        <fullName evidence="1">Uncharacterized protein</fullName>
    </submittedName>
</protein>
<keyword evidence="2" id="KW-1185">Reference proteome</keyword>
<evidence type="ECO:0000313" key="2">
    <source>
        <dbReference type="Proteomes" id="UP000006038"/>
    </source>
</evidence>
<dbReference type="Proteomes" id="UP000006038">
    <property type="component" value="Unassembled WGS sequence"/>
</dbReference>
<dbReference type="EnsemblPlants" id="OB0087G10020.1">
    <property type="protein sequence ID" value="OB0087G10020.1"/>
    <property type="gene ID" value="OB0087G10020"/>
</dbReference>